<dbReference type="Gene3D" id="1.10.520.20">
    <property type="entry name" value="N-terminal domain of the delta subunit of the F1F0-ATP synthase"/>
    <property type="match status" value="1"/>
</dbReference>
<dbReference type="PRINTS" id="PR00125">
    <property type="entry name" value="ATPASEDELTA"/>
</dbReference>
<evidence type="ECO:0000256" key="5">
    <source>
        <dbReference type="ARBA" id="ARBA00023136"/>
    </source>
</evidence>
<keyword evidence="6 8" id="KW-0139">CF(1)</keyword>
<evidence type="ECO:0000313" key="9">
    <source>
        <dbReference type="EMBL" id="GGL95142.1"/>
    </source>
</evidence>
<evidence type="ECO:0000256" key="3">
    <source>
        <dbReference type="ARBA" id="ARBA00022781"/>
    </source>
</evidence>
<reference evidence="9" key="2">
    <citation type="submission" date="2020-09" db="EMBL/GenBank/DDBJ databases">
        <authorList>
            <person name="Sun Q."/>
            <person name="Zhou Y."/>
        </authorList>
    </citation>
    <scope>NUCLEOTIDE SEQUENCE</scope>
    <source>
        <strain evidence="9">CGMCC 1.6293</strain>
    </source>
</reference>
<keyword evidence="8" id="KW-1003">Cell membrane</keyword>
<dbReference type="PANTHER" id="PTHR11910">
    <property type="entry name" value="ATP SYNTHASE DELTA CHAIN"/>
    <property type="match status" value="1"/>
</dbReference>
<dbReference type="NCBIfam" id="NF004406">
    <property type="entry name" value="PRK05758.3-2"/>
    <property type="match status" value="1"/>
</dbReference>
<dbReference type="SUPFAM" id="SSF47928">
    <property type="entry name" value="N-terminal domain of the delta subunit of the F1F0-ATP synthase"/>
    <property type="match status" value="1"/>
</dbReference>
<comment type="function">
    <text evidence="8">This protein is part of the stalk that links CF(0) to CF(1). It either transmits conformational changes from CF(0) to CF(1) or is implicated in proton conduction.</text>
</comment>
<name>A0A917WED8_9RHOB</name>
<organism evidence="9 10">
    <name type="scientific">Pseudooceanicola nanhaiensis</name>
    <dbReference type="NCBI Taxonomy" id="375761"/>
    <lineage>
        <taxon>Bacteria</taxon>
        <taxon>Pseudomonadati</taxon>
        <taxon>Pseudomonadota</taxon>
        <taxon>Alphaproteobacteria</taxon>
        <taxon>Rhodobacterales</taxon>
        <taxon>Paracoccaceae</taxon>
        <taxon>Pseudooceanicola</taxon>
    </lineage>
</organism>
<keyword evidence="4 8" id="KW-0406">Ion transport</keyword>
<proteinExistence type="inferred from homology"/>
<dbReference type="EMBL" id="BMLF01000001">
    <property type="protein sequence ID" value="GGL95142.1"/>
    <property type="molecule type" value="Genomic_DNA"/>
</dbReference>
<gene>
    <name evidence="8 9" type="primary">atpH</name>
    <name evidence="9" type="ORF">GCM10011534_16660</name>
</gene>
<dbReference type="AlphaFoldDB" id="A0A917WED8"/>
<comment type="function">
    <text evidence="8">F(1)F(0) ATP synthase produces ATP from ADP in the presence of a proton or sodium gradient. F-type ATPases consist of two structural domains, F(1) containing the extramembraneous catalytic core and F(0) containing the membrane proton channel, linked together by a central stalk and a peripheral stalk. During catalysis, ATP synthesis in the catalytic domain of F(1) is coupled via a rotary mechanism of the central stalk subunits to proton translocation.</text>
</comment>
<evidence type="ECO:0000256" key="1">
    <source>
        <dbReference type="ARBA" id="ARBA00004370"/>
    </source>
</evidence>
<evidence type="ECO:0000256" key="7">
    <source>
        <dbReference type="ARBA" id="ARBA00023310"/>
    </source>
</evidence>
<dbReference type="InterPro" id="IPR000711">
    <property type="entry name" value="ATPase_OSCP/dsu"/>
</dbReference>
<dbReference type="Proteomes" id="UP000649829">
    <property type="component" value="Unassembled WGS sequence"/>
</dbReference>
<evidence type="ECO:0000256" key="8">
    <source>
        <dbReference type="HAMAP-Rule" id="MF_01416"/>
    </source>
</evidence>
<keyword evidence="2 8" id="KW-0813">Transport</keyword>
<accession>A0A917WED8</accession>
<evidence type="ECO:0000256" key="2">
    <source>
        <dbReference type="ARBA" id="ARBA00022448"/>
    </source>
</evidence>
<dbReference type="GO" id="GO:0005886">
    <property type="term" value="C:plasma membrane"/>
    <property type="evidence" value="ECO:0007669"/>
    <property type="project" value="UniProtKB-SubCell"/>
</dbReference>
<dbReference type="NCBIfam" id="TIGR01145">
    <property type="entry name" value="ATP_synt_delta"/>
    <property type="match status" value="1"/>
</dbReference>
<dbReference type="InterPro" id="IPR020781">
    <property type="entry name" value="ATPase_OSCP/d_CS"/>
</dbReference>
<evidence type="ECO:0000256" key="6">
    <source>
        <dbReference type="ARBA" id="ARBA00023196"/>
    </source>
</evidence>
<dbReference type="InterPro" id="IPR026015">
    <property type="entry name" value="ATP_synth_OSCP/delta_N_sf"/>
</dbReference>
<keyword evidence="5 8" id="KW-0472">Membrane</keyword>
<keyword evidence="3 8" id="KW-0375">Hydrogen ion transport</keyword>
<keyword evidence="10" id="KW-1185">Reference proteome</keyword>
<dbReference type="PROSITE" id="PS00389">
    <property type="entry name" value="ATPASE_DELTA"/>
    <property type="match status" value="1"/>
</dbReference>
<dbReference type="GO" id="GO:0046933">
    <property type="term" value="F:proton-transporting ATP synthase activity, rotational mechanism"/>
    <property type="evidence" value="ECO:0007669"/>
    <property type="project" value="UniProtKB-UniRule"/>
</dbReference>
<sequence length="236" mass="25086">MEKPLWKVARPGTLCYTHADFVALSIIKAPSPRGRVRLRADLGPKRGRVDVSEPASISSGIAARYATAVFDIAKGDNGLDALEQDIDTLDAALKDSADFRDLIGSPVYSRDAQGKAVAALADKMGLSGTMKNTLGLMASKRRLFVLPQLVAVLREKIAEHKGEVTADVVSAKALTKTQSEKLSKTLAASVGKDVKINATVDESLIGGLVVKVGSRMIDTSIRSKLNSLQNAMKEVG</sequence>
<comment type="caution">
    <text evidence="9">The sequence shown here is derived from an EMBL/GenBank/DDBJ whole genome shotgun (WGS) entry which is preliminary data.</text>
</comment>
<dbReference type="NCBIfam" id="NF004402">
    <property type="entry name" value="PRK05758.2-2"/>
    <property type="match status" value="1"/>
</dbReference>
<dbReference type="HAMAP" id="MF_01416">
    <property type="entry name" value="ATP_synth_delta_bact"/>
    <property type="match status" value="1"/>
</dbReference>
<comment type="similarity">
    <text evidence="8">Belongs to the ATPase delta chain family.</text>
</comment>
<protein>
    <recommendedName>
        <fullName evidence="8">ATP synthase subunit delta</fullName>
    </recommendedName>
    <alternativeName>
        <fullName evidence="8">ATP synthase F(1) sector subunit delta</fullName>
    </alternativeName>
    <alternativeName>
        <fullName evidence="8">F-type ATPase subunit delta</fullName>
        <shortName evidence="8">F-ATPase subunit delta</shortName>
    </alternativeName>
</protein>
<dbReference type="GO" id="GO:0045259">
    <property type="term" value="C:proton-transporting ATP synthase complex"/>
    <property type="evidence" value="ECO:0007669"/>
    <property type="project" value="UniProtKB-KW"/>
</dbReference>
<evidence type="ECO:0000256" key="4">
    <source>
        <dbReference type="ARBA" id="ARBA00023065"/>
    </source>
</evidence>
<keyword evidence="7 8" id="KW-0066">ATP synthesis</keyword>
<evidence type="ECO:0000313" key="10">
    <source>
        <dbReference type="Proteomes" id="UP000649829"/>
    </source>
</evidence>
<comment type="subcellular location">
    <subcellularLocation>
        <location evidence="8">Cell membrane</location>
        <topology evidence="8">Peripheral membrane protein</topology>
    </subcellularLocation>
    <subcellularLocation>
        <location evidence="1">Membrane</location>
    </subcellularLocation>
</comment>
<reference evidence="9" key="1">
    <citation type="journal article" date="2014" name="Int. J. Syst. Evol. Microbiol.">
        <title>Complete genome sequence of Corynebacterium casei LMG S-19264T (=DSM 44701T), isolated from a smear-ripened cheese.</title>
        <authorList>
            <consortium name="US DOE Joint Genome Institute (JGI-PGF)"/>
            <person name="Walter F."/>
            <person name="Albersmeier A."/>
            <person name="Kalinowski J."/>
            <person name="Ruckert C."/>
        </authorList>
    </citation>
    <scope>NUCLEOTIDE SEQUENCE</scope>
    <source>
        <strain evidence="9">CGMCC 1.6293</strain>
    </source>
</reference>
<dbReference type="Pfam" id="PF00213">
    <property type="entry name" value="OSCP"/>
    <property type="match status" value="1"/>
</dbReference>